<evidence type="ECO:0000256" key="4">
    <source>
        <dbReference type="RuleBase" id="RU281113"/>
    </source>
</evidence>
<dbReference type="Pfam" id="PF10420">
    <property type="entry name" value="IL12p40_C"/>
    <property type="match status" value="1"/>
</dbReference>
<accession>V9W3W1</accession>
<dbReference type="InterPro" id="IPR007110">
    <property type="entry name" value="Ig-like_dom"/>
</dbReference>
<evidence type="ECO:0000256" key="1">
    <source>
        <dbReference type="ARBA" id="ARBA00022729"/>
    </source>
</evidence>
<dbReference type="PROSITE" id="PS50835">
    <property type="entry name" value="IG_LIKE"/>
    <property type="match status" value="1"/>
</dbReference>
<dbReference type="PANTHER" id="PTHR48485">
    <property type="entry name" value="INTERLEUKIN-12 SUBUNIT BETA-RELATED"/>
    <property type="match status" value="1"/>
</dbReference>
<evidence type="ECO:0000256" key="3">
    <source>
        <dbReference type="ARBA" id="ARBA00023180"/>
    </source>
</evidence>
<dbReference type="Gene3D" id="2.60.40.10">
    <property type="entry name" value="Immunoglobulins"/>
    <property type="match status" value="2"/>
</dbReference>
<sequence length="542" mass="60891">MKLFIFGIICALWQVSHQNPMGHWTLMPHILVVEVDGTLGQQPLSCLEFPEDLMGRGDMNEDIFWRRNGVEEEQTGNTYLLQLEESLGGGNYTCHCKDGSLLNYTVVLIQEDETNRRRILVKNGQEDYLECSAQNYNGEFHCSWTWHSSRVGKVAFIKARRVTDNSGTQCSVDASGQDWTCSSGQSNFRCSVDDSGRRILCVDEHHCPYAEETQHIHINVYVTTEHFLVENYSKHFYLSEILKPDKVNISKVNTTVIEWSYPSSWSSPYSYFPLTFQIAQLRRGCKRCDNPCTGLKATKTLTVHSTDICQFEVKHKAKAICVRAKDAFCDSQWSEWSHIRLKKHKKNKKSKRQQDKGGGGSGGGGSGGGGSVPLMGTGPMTDTCVLYAHTLLQNITDTLTQEDLFSGIDCTKQSVELNMETNTPSVCAPQKSTCSGIINSQFDQDSCLTNIGEDLHHFYKFLAAQPDPDSLLAPTVLLSLRELMENCFKWSLPTDLAENEAADRPSTYDERLSLCKVLKGFHVRSITINRAIAYLNSGEHTK</sequence>
<reference evidence="7" key="1">
    <citation type="journal article" date="2014" name="Fish Shellfish Immunol.">
        <title>Grouper interleukin-12, linked by an ancient disulfide-bond architecture, exhibits cytokine and chemokine activities.</title>
        <authorList>
            <person name="Tsai J.L."/>
            <person name="Jose Priya T.A."/>
            <person name="Hu K.Y."/>
            <person name="Yan H.Y."/>
            <person name="Shen S.T."/>
            <person name="Song Y.L."/>
        </authorList>
    </citation>
    <scope>NUCLEOTIDE SEQUENCE</scope>
</reference>
<feature type="region of interest" description="Disordered" evidence="5">
    <location>
        <begin position="342"/>
        <end position="373"/>
    </location>
</feature>
<feature type="signal peptide" evidence="4">
    <location>
        <begin position="1"/>
        <end position="18"/>
    </location>
</feature>
<dbReference type="GO" id="GO:0004896">
    <property type="term" value="F:cytokine receptor activity"/>
    <property type="evidence" value="ECO:0007669"/>
    <property type="project" value="UniProtKB-UniRule"/>
</dbReference>
<name>V9W3W1_EPICO</name>
<keyword evidence="4" id="KW-0202">Cytokine</keyword>
<keyword evidence="1 4" id="KW-0732">Signal</keyword>
<evidence type="ECO:0000259" key="6">
    <source>
        <dbReference type="PROSITE" id="PS50835"/>
    </source>
</evidence>
<dbReference type="PANTHER" id="PTHR48485:SF4">
    <property type="entry name" value="INTERLEUKIN-12 SUBUNIT BETA"/>
    <property type="match status" value="1"/>
</dbReference>
<keyword evidence="4" id="KW-0964">Secreted</keyword>
<dbReference type="EMBL" id="KC662465">
    <property type="protein sequence ID" value="AHD03827.1"/>
    <property type="molecule type" value="mRNA"/>
</dbReference>
<protein>
    <recommendedName>
        <fullName evidence="4">Interleukin-12 subunit beta</fullName>
        <shortName evidence="4">IL-12B</shortName>
    </recommendedName>
    <alternativeName>
        <fullName evidence="4">Cytotoxic lymphocyte maturation factor 40 kDa subunit</fullName>
    </alternativeName>
    <alternativeName>
        <fullName evidence="4">IL-12 subunit p40</fullName>
    </alternativeName>
</protein>
<evidence type="ECO:0000256" key="2">
    <source>
        <dbReference type="ARBA" id="ARBA00023157"/>
    </source>
</evidence>
<feature type="chain" id="PRO_5009369480" description="Interleukin-12 subunit beta" evidence="4">
    <location>
        <begin position="19"/>
        <end position="542"/>
    </location>
</feature>
<organism evidence="7">
    <name type="scientific">Epinephelus coioides</name>
    <name type="common">Orange-spotted grouper</name>
    <name type="synonym">Epinephelus nebulosus</name>
    <dbReference type="NCBI Taxonomy" id="94232"/>
    <lineage>
        <taxon>Eukaryota</taxon>
        <taxon>Metazoa</taxon>
        <taxon>Chordata</taxon>
        <taxon>Craniata</taxon>
        <taxon>Vertebrata</taxon>
        <taxon>Euteleostomi</taxon>
        <taxon>Actinopterygii</taxon>
        <taxon>Neopterygii</taxon>
        <taxon>Teleostei</taxon>
        <taxon>Neoteleostei</taxon>
        <taxon>Acanthomorphata</taxon>
        <taxon>Eupercaria</taxon>
        <taxon>Perciformes</taxon>
        <taxon>Serranoidei</taxon>
        <taxon>Serranidae</taxon>
        <taxon>Epinephelinae</taxon>
        <taxon>Epinephelini</taxon>
        <taxon>Epinephelus</taxon>
    </lineage>
</organism>
<dbReference type="Gene3D" id="1.20.1250.10">
    <property type="match status" value="1"/>
</dbReference>
<dbReference type="PRINTS" id="PR01928">
    <property type="entry name" value="INTRLEUKN12B"/>
</dbReference>
<feature type="compositionally biased region" description="Gly residues" evidence="5">
    <location>
        <begin position="356"/>
        <end position="371"/>
    </location>
</feature>
<dbReference type="InterPro" id="IPR019482">
    <property type="entry name" value="IL-12_beta_cen-dom"/>
</dbReference>
<dbReference type="InterPro" id="IPR036116">
    <property type="entry name" value="FN3_sf"/>
</dbReference>
<dbReference type="GO" id="GO:0005615">
    <property type="term" value="C:extracellular space"/>
    <property type="evidence" value="ECO:0007669"/>
    <property type="project" value="UniProtKB-KW"/>
</dbReference>
<dbReference type="InterPro" id="IPR015528">
    <property type="entry name" value="IL-12_beta"/>
</dbReference>
<comment type="subcellular location">
    <subcellularLocation>
        <location evidence="4">Secreted</location>
    </subcellularLocation>
</comment>
<comment type="subunit">
    <text evidence="4">Heterodimer with IL12A; disulfide-linked. The heterodimer is known as interleukin IL-12.</text>
</comment>
<keyword evidence="2" id="KW-1015">Disulfide bond</keyword>
<gene>
    <name evidence="4" type="primary">IL12B</name>
</gene>
<dbReference type="InterPro" id="IPR013783">
    <property type="entry name" value="Ig-like_fold"/>
</dbReference>
<evidence type="ECO:0000256" key="5">
    <source>
        <dbReference type="SAM" id="MobiDB-lite"/>
    </source>
</evidence>
<dbReference type="GO" id="GO:0005125">
    <property type="term" value="F:cytokine activity"/>
    <property type="evidence" value="ECO:0007669"/>
    <property type="project" value="UniProtKB-KW"/>
</dbReference>
<comment type="similarity">
    <text evidence="4">Belongs to the IL-12B family.</text>
</comment>
<feature type="domain" description="Ig-like" evidence="6">
    <location>
        <begin position="28"/>
        <end position="94"/>
    </location>
</feature>
<dbReference type="AlphaFoldDB" id="V9W3W1"/>
<dbReference type="InterPro" id="IPR009079">
    <property type="entry name" value="4_helix_cytokine-like_core"/>
</dbReference>
<evidence type="ECO:0000313" key="7">
    <source>
        <dbReference type="EMBL" id="AHD03827.1"/>
    </source>
</evidence>
<dbReference type="InterPro" id="IPR050676">
    <property type="entry name" value="IL-12"/>
</dbReference>
<dbReference type="SUPFAM" id="SSF47266">
    <property type="entry name" value="4-helical cytokines"/>
    <property type="match status" value="1"/>
</dbReference>
<dbReference type="SUPFAM" id="SSF49265">
    <property type="entry name" value="Fibronectin type III"/>
    <property type="match status" value="1"/>
</dbReference>
<keyword evidence="3 4" id="KW-0325">Glycoprotein</keyword>
<keyword evidence="4" id="KW-0393">Immunoglobulin domain</keyword>
<proteinExistence type="evidence at transcript level"/>
<feature type="compositionally biased region" description="Basic residues" evidence="5">
    <location>
        <begin position="342"/>
        <end position="351"/>
    </location>
</feature>